<name>A0ABS9QKZ4_9HYPH</name>
<proteinExistence type="inferred from homology"/>
<dbReference type="SUPFAM" id="SSF51316">
    <property type="entry name" value="Mss4-like"/>
    <property type="match status" value="1"/>
</dbReference>
<keyword evidence="2" id="KW-0479">Metal-binding</keyword>
<dbReference type="InterPro" id="IPR006913">
    <property type="entry name" value="CENP-V/GFA"/>
</dbReference>
<dbReference type="PROSITE" id="PS51891">
    <property type="entry name" value="CENP_V_GFA"/>
    <property type="match status" value="1"/>
</dbReference>
<evidence type="ECO:0000259" key="5">
    <source>
        <dbReference type="PROSITE" id="PS51891"/>
    </source>
</evidence>
<evidence type="ECO:0000256" key="3">
    <source>
        <dbReference type="ARBA" id="ARBA00022833"/>
    </source>
</evidence>
<keyword evidence="4" id="KW-0456">Lyase</keyword>
<evidence type="ECO:0000256" key="2">
    <source>
        <dbReference type="ARBA" id="ARBA00022723"/>
    </source>
</evidence>
<dbReference type="Gene3D" id="3.90.1590.10">
    <property type="entry name" value="glutathione-dependent formaldehyde- activating enzyme (gfa)"/>
    <property type="match status" value="1"/>
</dbReference>
<dbReference type="RefSeq" id="WP_239369545.1">
    <property type="nucleotide sequence ID" value="NZ_JAKREW010000032.1"/>
</dbReference>
<evidence type="ECO:0000256" key="1">
    <source>
        <dbReference type="ARBA" id="ARBA00005495"/>
    </source>
</evidence>
<comment type="caution">
    <text evidence="6">The sequence shown here is derived from an EMBL/GenBank/DDBJ whole genome shotgun (WGS) entry which is preliminary data.</text>
</comment>
<evidence type="ECO:0000256" key="4">
    <source>
        <dbReference type="ARBA" id="ARBA00023239"/>
    </source>
</evidence>
<dbReference type="PANTHER" id="PTHR33337">
    <property type="entry name" value="GFA DOMAIN-CONTAINING PROTEIN"/>
    <property type="match status" value="1"/>
</dbReference>
<reference evidence="6 7" key="1">
    <citation type="submission" date="2022-02" db="EMBL/GenBank/DDBJ databases">
        <title>Draft genome sequence of Mezorhizobium retamae strain IRAMC:0171 isolated from Retama raetam nodules.</title>
        <authorList>
            <person name="Bengaied R."/>
            <person name="Sbissi I."/>
            <person name="Huber K."/>
            <person name="Ghodbane F."/>
            <person name="Nouioui I."/>
            <person name="Tarhouni M."/>
            <person name="Gtari M."/>
        </authorList>
    </citation>
    <scope>NUCLEOTIDE SEQUENCE [LARGE SCALE GENOMIC DNA]</scope>
    <source>
        <strain evidence="6 7">IRAMC:0171</strain>
    </source>
</reference>
<dbReference type="PANTHER" id="PTHR33337:SF40">
    <property type="entry name" value="CENP-V_GFA DOMAIN-CONTAINING PROTEIN-RELATED"/>
    <property type="match status" value="1"/>
</dbReference>
<dbReference type="Pfam" id="PF04828">
    <property type="entry name" value="GFA"/>
    <property type="match status" value="1"/>
</dbReference>
<feature type="domain" description="CENP-V/GFA" evidence="5">
    <location>
        <begin position="13"/>
        <end position="119"/>
    </location>
</feature>
<keyword evidence="3" id="KW-0862">Zinc</keyword>
<organism evidence="6 7">
    <name type="scientific">Mesorhizobium retamae</name>
    <dbReference type="NCBI Taxonomy" id="2912854"/>
    <lineage>
        <taxon>Bacteria</taxon>
        <taxon>Pseudomonadati</taxon>
        <taxon>Pseudomonadota</taxon>
        <taxon>Alphaproteobacteria</taxon>
        <taxon>Hyphomicrobiales</taxon>
        <taxon>Phyllobacteriaceae</taxon>
        <taxon>Mesorhizobium</taxon>
    </lineage>
</organism>
<sequence>MRKKAAPRAETATTGACLCGAVRFTLQGEPTRIGLCHCHDCRRASGSAFAMFLVWERSAFACTGPTKTYEGRSFCQTCGSRVFSLRAEEAEIMGGALDQAPTGFAPAYEIWTKRREPWLRPLRSAEQFDEDRE</sequence>
<accession>A0ABS9QKZ4</accession>
<comment type="similarity">
    <text evidence="1">Belongs to the Gfa family.</text>
</comment>
<dbReference type="InterPro" id="IPR011057">
    <property type="entry name" value="Mss4-like_sf"/>
</dbReference>
<evidence type="ECO:0000313" key="7">
    <source>
        <dbReference type="Proteomes" id="UP001201701"/>
    </source>
</evidence>
<protein>
    <submittedName>
        <fullName evidence="6">GFA family protein</fullName>
    </submittedName>
</protein>
<dbReference type="Proteomes" id="UP001201701">
    <property type="component" value="Unassembled WGS sequence"/>
</dbReference>
<dbReference type="EMBL" id="JAKREW010000032">
    <property type="protein sequence ID" value="MCG7508005.1"/>
    <property type="molecule type" value="Genomic_DNA"/>
</dbReference>
<keyword evidence="7" id="KW-1185">Reference proteome</keyword>
<gene>
    <name evidence="6" type="ORF">L4923_23470</name>
</gene>
<evidence type="ECO:0000313" key="6">
    <source>
        <dbReference type="EMBL" id="MCG7508005.1"/>
    </source>
</evidence>